<evidence type="ECO:0000259" key="3">
    <source>
        <dbReference type="PROSITE" id="PS50011"/>
    </source>
</evidence>
<keyword evidence="2" id="KW-0472">Membrane</keyword>
<dbReference type="PANTHER" id="PTHR44329">
    <property type="entry name" value="SERINE/THREONINE-PROTEIN KINASE TNNI3K-RELATED"/>
    <property type="match status" value="1"/>
</dbReference>
<feature type="region of interest" description="Disordered" evidence="1">
    <location>
        <begin position="395"/>
        <end position="440"/>
    </location>
</feature>
<dbReference type="InterPro" id="IPR051681">
    <property type="entry name" value="Ser/Thr_Kinases-Pseudokinases"/>
</dbReference>
<proteinExistence type="predicted"/>
<evidence type="ECO:0000313" key="4">
    <source>
        <dbReference type="EMBL" id="JAI57006.1"/>
    </source>
</evidence>
<feature type="transmembrane region" description="Helical" evidence="2">
    <location>
        <begin position="449"/>
        <end position="467"/>
    </location>
</feature>
<dbReference type="PROSITE" id="PS00108">
    <property type="entry name" value="PROTEIN_KINASE_ST"/>
    <property type="match status" value="1"/>
</dbReference>
<feature type="compositionally biased region" description="Basic and acidic residues" evidence="1">
    <location>
        <begin position="96"/>
        <end position="106"/>
    </location>
</feature>
<dbReference type="InterPro" id="IPR000719">
    <property type="entry name" value="Prot_kinase_dom"/>
</dbReference>
<dbReference type="SMART" id="SM00220">
    <property type="entry name" value="S_TKc"/>
    <property type="match status" value="1"/>
</dbReference>
<feature type="domain" description="Protein kinase" evidence="3">
    <location>
        <begin position="158"/>
        <end position="411"/>
    </location>
</feature>
<evidence type="ECO:0000256" key="2">
    <source>
        <dbReference type="SAM" id="Phobius"/>
    </source>
</evidence>
<reference evidence="4" key="1">
    <citation type="submission" date="2015-09" db="EMBL/GenBank/DDBJ databases">
        <title>Scylla olivacea transcriptome.</title>
        <authorList>
            <person name="Ikhwanuddin M."/>
        </authorList>
    </citation>
    <scope>NUCLEOTIDE SEQUENCE</scope>
</reference>
<dbReference type="Pfam" id="PF00069">
    <property type="entry name" value="Pkinase"/>
    <property type="match status" value="1"/>
</dbReference>
<dbReference type="InterPro" id="IPR011009">
    <property type="entry name" value="Kinase-like_dom_sf"/>
</dbReference>
<sequence length="472" mass="51891">MRLTRGKMHAGNKVSQEANPTMATAKQKKKQPAGCFAFLGAFCKLFKRKKKRAVVNSEGHAQPKDKEELCSLPPPPQEGPASPKPGSDLAPLSGESEARAGAEDVRASTQQSPADHSRFGHADVEEYEEEEEESPVRRYFREQGIPLLEGEQISQLTNYYQESIGRGSYGWCCRTRVPGTGQEVVVKTFRQDALEDLFTEASVLQSLQVAGVQRLVGVCVETCQMVTCFAGQIAKDFLLSPVTQFKDAVSVCLQVARTLRKIHLRGVAHNDIKGNNVCVKVSDQGPIATIIDFGLARTIGTRSVYPPAPACRYPWAAPELLQEDALPCFEESDVYSLAYLIVHTVELRCCSQRCPALHALCQLLRDALEPEPSARPTLPALIRALEELHRHVLAPAPPPARSPTAPTHPTAWDARSPRETPTGRDVAATGKKEALRSNERGGTAAPRHWVALVVFYFFGLLFFKLVFERGAE</sequence>
<dbReference type="Gene3D" id="1.10.510.10">
    <property type="entry name" value="Transferase(Phosphotransferase) domain 1"/>
    <property type="match status" value="1"/>
</dbReference>
<keyword evidence="2" id="KW-1133">Transmembrane helix</keyword>
<dbReference type="CDD" id="cd00180">
    <property type="entry name" value="PKc"/>
    <property type="match status" value="1"/>
</dbReference>
<dbReference type="EMBL" id="GDRN01109905">
    <property type="protein sequence ID" value="JAI57005.1"/>
    <property type="molecule type" value="Transcribed_RNA"/>
</dbReference>
<dbReference type="Gene3D" id="3.30.200.20">
    <property type="entry name" value="Phosphorylase Kinase, domain 1"/>
    <property type="match status" value="1"/>
</dbReference>
<name>A0A0P4VU87_SCYOL</name>
<dbReference type="EMBL" id="GDRN01109904">
    <property type="protein sequence ID" value="JAI57006.1"/>
    <property type="molecule type" value="Transcribed_RNA"/>
</dbReference>
<dbReference type="SUPFAM" id="SSF56112">
    <property type="entry name" value="Protein kinase-like (PK-like)"/>
    <property type="match status" value="1"/>
</dbReference>
<evidence type="ECO:0000256" key="1">
    <source>
        <dbReference type="SAM" id="MobiDB-lite"/>
    </source>
</evidence>
<dbReference type="AlphaFoldDB" id="A0A0P4VU87"/>
<feature type="compositionally biased region" description="Basic and acidic residues" evidence="1">
    <location>
        <begin position="115"/>
        <end position="124"/>
    </location>
</feature>
<feature type="region of interest" description="Disordered" evidence="1">
    <location>
        <begin position="1"/>
        <end position="31"/>
    </location>
</feature>
<dbReference type="GO" id="GO:0005524">
    <property type="term" value="F:ATP binding"/>
    <property type="evidence" value="ECO:0007669"/>
    <property type="project" value="InterPro"/>
</dbReference>
<organism evidence="4">
    <name type="scientific">Scylla olivacea</name>
    <name type="common">Orange mud crab</name>
    <name type="synonym">Cancer olivacea</name>
    <dbReference type="NCBI Taxonomy" id="85551"/>
    <lineage>
        <taxon>Eukaryota</taxon>
        <taxon>Metazoa</taxon>
        <taxon>Ecdysozoa</taxon>
        <taxon>Arthropoda</taxon>
        <taxon>Crustacea</taxon>
        <taxon>Multicrustacea</taxon>
        <taxon>Malacostraca</taxon>
        <taxon>Eumalacostraca</taxon>
        <taxon>Eucarida</taxon>
        <taxon>Decapoda</taxon>
        <taxon>Pleocyemata</taxon>
        <taxon>Brachyura</taxon>
        <taxon>Eubrachyura</taxon>
        <taxon>Portunoidea</taxon>
        <taxon>Portunidae</taxon>
        <taxon>Portuninae</taxon>
        <taxon>Scylla</taxon>
    </lineage>
</organism>
<feature type="compositionally biased region" description="Basic and acidic residues" evidence="1">
    <location>
        <begin position="430"/>
        <end position="439"/>
    </location>
</feature>
<feature type="compositionally biased region" description="Low complexity" evidence="1">
    <location>
        <begin position="402"/>
        <end position="411"/>
    </location>
</feature>
<keyword evidence="2" id="KW-0812">Transmembrane</keyword>
<feature type="compositionally biased region" description="Polar residues" evidence="1">
    <location>
        <begin position="13"/>
        <end position="24"/>
    </location>
</feature>
<accession>A0A0P4VU87</accession>
<dbReference type="PROSITE" id="PS50011">
    <property type="entry name" value="PROTEIN_KINASE_DOM"/>
    <property type="match status" value="1"/>
</dbReference>
<dbReference type="InterPro" id="IPR008271">
    <property type="entry name" value="Ser/Thr_kinase_AS"/>
</dbReference>
<feature type="compositionally biased region" description="Basic residues" evidence="1">
    <location>
        <begin position="1"/>
        <end position="10"/>
    </location>
</feature>
<dbReference type="GO" id="GO:0004674">
    <property type="term" value="F:protein serine/threonine kinase activity"/>
    <property type="evidence" value="ECO:0007669"/>
    <property type="project" value="TreeGrafter"/>
</dbReference>
<feature type="region of interest" description="Disordered" evidence="1">
    <location>
        <begin position="53"/>
        <end position="138"/>
    </location>
</feature>
<protein>
    <recommendedName>
        <fullName evidence="3">Protein kinase domain-containing protein</fullName>
    </recommendedName>
</protein>